<feature type="chain" id="PRO_5016317999" evidence="4">
    <location>
        <begin position="20"/>
        <end position="163"/>
    </location>
</feature>
<keyword evidence="3" id="KW-0574">Periplasm</keyword>
<dbReference type="EMBL" id="QGGV01000004">
    <property type="protein sequence ID" value="PWK56449.1"/>
    <property type="molecule type" value="Genomic_DNA"/>
</dbReference>
<evidence type="ECO:0000256" key="4">
    <source>
        <dbReference type="SAM" id="SignalP"/>
    </source>
</evidence>
<dbReference type="GO" id="GO:0001530">
    <property type="term" value="F:lipopolysaccharide binding"/>
    <property type="evidence" value="ECO:0007669"/>
    <property type="project" value="InterPro"/>
</dbReference>
<comment type="caution">
    <text evidence="6">The sequence shown here is derived from an EMBL/GenBank/DDBJ whole genome shotgun (WGS) entry which is preliminary data.</text>
</comment>
<dbReference type="Pfam" id="PF03968">
    <property type="entry name" value="LptD_N"/>
    <property type="match status" value="1"/>
</dbReference>
<dbReference type="PANTHER" id="PTHR36504:SF1">
    <property type="entry name" value="LIPOPOLYSACCHARIDE EXPORT SYSTEM PROTEIN LPTA"/>
    <property type="match status" value="1"/>
</dbReference>
<dbReference type="InterPro" id="IPR052037">
    <property type="entry name" value="LPS_export_LptA"/>
</dbReference>
<dbReference type="GO" id="GO:0017089">
    <property type="term" value="F:glycolipid transfer activity"/>
    <property type="evidence" value="ECO:0007669"/>
    <property type="project" value="TreeGrafter"/>
</dbReference>
<dbReference type="InterPro" id="IPR014340">
    <property type="entry name" value="LptA"/>
</dbReference>
<dbReference type="OrthoDB" id="9811926at2"/>
<reference evidence="6 7" key="1">
    <citation type="submission" date="2018-05" db="EMBL/GenBank/DDBJ databases">
        <title>Genomic Encyclopedia of Type Strains, Phase IV (KMG-IV): sequencing the most valuable type-strain genomes for metagenomic binning, comparative biology and taxonomic classification.</title>
        <authorList>
            <person name="Goeker M."/>
        </authorList>
    </citation>
    <scope>NUCLEOTIDE SEQUENCE [LARGE SCALE GENOMIC DNA]</scope>
    <source>
        <strain evidence="6 7">DSM 103371</strain>
    </source>
</reference>
<proteinExistence type="predicted"/>
<gene>
    <name evidence="6" type="ORF">C8D95_104121</name>
</gene>
<dbReference type="AlphaFoldDB" id="A0A316G673"/>
<protein>
    <submittedName>
        <fullName evidence="6">Lipopolysaccharide export system protein LptA</fullName>
    </submittedName>
</protein>
<evidence type="ECO:0000256" key="3">
    <source>
        <dbReference type="ARBA" id="ARBA00022764"/>
    </source>
</evidence>
<evidence type="ECO:0000313" key="7">
    <source>
        <dbReference type="Proteomes" id="UP000245390"/>
    </source>
</evidence>
<feature type="domain" description="Organic solvent tolerance-like N-terminal" evidence="5">
    <location>
        <begin position="38"/>
        <end position="145"/>
    </location>
</feature>
<dbReference type="GO" id="GO:0009279">
    <property type="term" value="C:cell outer membrane"/>
    <property type="evidence" value="ECO:0007669"/>
    <property type="project" value="TreeGrafter"/>
</dbReference>
<organism evidence="6 7">
    <name type="scientific">Silicimonas algicola</name>
    <dbReference type="NCBI Taxonomy" id="1826607"/>
    <lineage>
        <taxon>Bacteria</taxon>
        <taxon>Pseudomonadati</taxon>
        <taxon>Pseudomonadota</taxon>
        <taxon>Alphaproteobacteria</taxon>
        <taxon>Rhodobacterales</taxon>
        <taxon>Paracoccaceae</taxon>
    </lineage>
</organism>
<dbReference type="GO" id="GO:0030288">
    <property type="term" value="C:outer membrane-bounded periplasmic space"/>
    <property type="evidence" value="ECO:0007669"/>
    <property type="project" value="TreeGrafter"/>
</dbReference>
<dbReference type="Gene3D" id="2.60.450.10">
    <property type="entry name" value="Lipopolysaccharide (LPS) transport protein A like domain"/>
    <property type="match status" value="1"/>
</dbReference>
<dbReference type="RefSeq" id="WP_109759141.1">
    <property type="nucleotide sequence ID" value="NZ_CP034588.1"/>
</dbReference>
<accession>A0A316G673</accession>
<evidence type="ECO:0000313" key="6">
    <source>
        <dbReference type="EMBL" id="PWK56449.1"/>
    </source>
</evidence>
<dbReference type="NCBIfam" id="TIGR03002">
    <property type="entry name" value="outer_YhbN_LptA"/>
    <property type="match status" value="1"/>
</dbReference>
<evidence type="ECO:0000256" key="2">
    <source>
        <dbReference type="ARBA" id="ARBA00022729"/>
    </source>
</evidence>
<sequence length="163" mass="16827">MNQRLLPLVLCLVAGTAFAQGADIALGTQTFDRTQPVEVTADELSIDQASGQAVFDGNVLVVQGEVRLSAGKVTVEYSTEGTAPNGVSRLIASDGVTFVTPAEAIEAREATYSVADGTVRLSGDVILTQGQNAIAGETLTLDLNAGSGRMEGRVRTVFTPGGN</sequence>
<keyword evidence="2 4" id="KW-0732">Signal</keyword>
<name>A0A316G673_9RHOB</name>
<dbReference type="Proteomes" id="UP000245390">
    <property type="component" value="Unassembled WGS sequence"/>
</dbReference>
<feature type="signal peptide" evidence="4">
    <location>
        <begin position="1"/>
        <end position="19"/>
    </location>
</feature>
<evidence type="ECO:0000259" key="5">
    <source>
        <dbReference type="Pfam" id="PF03968"/>
    </source>
</evidence>
<evidence type="ECO:0000256" key="1">
    <source>
        <dbReference type="ARBA" id="ARBA00022448"/>
    </source>
</evidence>
<keyword evidence="1" id="KW-0813">Transport</keyword>
<dbReference type="InterPro" id="IPR005653">
    <property type="entry name" value="OstA-like_N"/>
</dbReference>
<dbReference type="PANTHER" id="PTHR36504">
    <property type="entry name" value="LIPOPOLYSACCHARIDE EXPORT SYSTEM PROTEIN LPTA"/>
    <property type="match status" value="1"/>
</dbReference>
<dbReference type="GO" id="GO:0015920">
    <property type="term" value="P:lipopolysaccharide transport"/>
    <property type="evidence" value="ECO:0007669"/>
    <property type="project" value="InterPro"/>
</dbReference>
<dbReference type="KEGG" id="salo:EF888_20900"/>
<keyword evidence="7" id="KW-1185">Reference proteome</keyword>